<reference evidence="7 8" key="1">
    <citation type="journal article" date="2017" name="ISME J.">
        <title>Potential for microbial H2 and metal transformations associated with novel bacteria and archaea in deep terrestrial subsurface sediments.</title>
        <authorList>
            <person name="Hernsdorf A.W."/>
            <person name="Amano Y."/>
            <person name="Miyakawa K."/>
            <person name="Ise K."/>
            <person name="Suzuki Y."/>
            <person name="Anantharaman K."/>
            <person name="Probst A."/>
            <person name="Burstein D."/>
            <person name="Thomas B.C."/>
            <person name="Banfield J.F."/>
        </authorList>
    </citation>
    <scope>NUCLEOTIDE SEQUENCE [LARGE SCALE GENOMIC DNA]</scope>
    <source>
        <strain evidence="7">HGW-Wallbacteria-1</strain>
    </source>
</reference>
<evidence type="ECO:0000259" key="5">
    <source>
        <dbReference type="PROSITE" id="PS50853"/>
    </source>
</evidence>
<feature type="domain" description="P/Homo B" evidence="6">
    <location>
        <begin position="1571"/>
        <end position="1721"/>
    </location>
</feature>
<dbReference type="PANTHER" id="PTHR41775">
    <property type="entry name" value="SECRETED PROTEIN-RELATED"/>
    <property type="match status" value="1"/>
</dbReference>
<dbReference type="SUPFAM" id="SSF74853">
    <property type="entry name" value="Lamin A/C globular tail domain"/>
    <property type="match status" value="1"/>
</dbReference>
<dbReference type="SUPFAM" id="SSF55486">
    <property type="entry name" value="Metalloproteases ('zincins'), catalytic domain"/>
    <property type="match status" value="1"/>
</dbReference>
<dbReference type="InterPro" id="IPR002884">
    <property type="entry name" value="P_dom"/>
</dbReference>
<evidence type="ECO:0000256" key="4">
    <source>
        <dbReference type="SAM" id="MobiDB-lite"/>
    </source>
</evidence>
<dbReference type="InterPro" id="IPR013783">
    <property type="entry name" value="Ig-like_fold"/>
</dbReference>
<dbReference type="Gene3D" id="2.60.40.1220">
    <property type="match status" value="1"/>
</dbReference>
<feature type="domain" description="Fibronectin type-III" evidence="5">
    <location>
        <begin position="930"/>
        <end position="1022"/>
    </location>
</feature>
<dbReference type="InterPro" id="IPR014755">
    <property type="entry name" value="Cu-Rt/internalin_Ig-like"/>
</dbReference>
<dbReference type="EMBL" id="PGXC01000012">
    <property type="protein sequence ID" value="PKK89779.1"/>
    <property type="molecule type" value="Genomic_DNA"/>
</dbReference>
<dbReference type="Proteomes" id="UP000233256">
    <property type="component" value="Unassembled WGS sequence"/>
</dbReference>
<dbReference type="InterPro" id="IPR003961">
    <property type="entry name" value="FN3_dom"/>
</dbReference>
<dbReference type="Gene3D" id="2.60.120.260">
    <property type="entry name" value="Galactose-binding domain-like"/>
    <property type="match status" value="2"/>
</dbReference>
<dbReference type="SUPFAM" id="SSF49265">
    <property type="entry name" value="Fibronectin type III"/>
    <property type="match status" value="1"/>
</dbReference>
<comment type="caution">
    <text evidence="7">The sequence shown here is derived from an EMBL/GenBank/DDBJ whole genome shotgun (WGS) entry which is preliminary data.</text>
</comment>
<dbReference type="Gene3D" id="2.60.120.380">
    <property type="match status" value="1"/>
</dbReference>
<feature type="region of interest" description="Disordered" evidence="4">
    <location>
        <begin position="37"/>
        <end position="56"/>
    </location>
</feature>
<dbReference type="Gene3D" id="2.60.40.10">
    <property type="entry name" value="Immunoglobulins"/>
    <property type="match status" value="5"/>
</dbReference>
<keyword evidence="1" id="KW-0645">Protease</keyword>
<dbReference type="NCBIfam" id="TIGR03296">
    <property type="entry name" value="M6dom_TIGR03296"/>
    <property type="match status" value="1"/>
</dbReference>
<dbReference type="SUPFAM" id="SSF49785">
    <property type="entry name" value="Galactose-binding domain-like"/>
    <property type="match status" value="1"/>
</dbReference>
<dbReference type="GO" id="GO:0006508">
    <property type="term" value="P:proteolysis"/>
    <property type="evidence" value="ECO:0007669"/>
    <property type="project" value="UniProtKB-KW"/>
</dbReference>
<dbReference type="InterPro" id="IPR036116">
    <property type="entry name" value="FN3_sf"/>
</dbReference>
<dbReference type="GO" id="GO:0004252">
    <property type="term" value="F:serine-type endopeptidase activity"/>
    <property type="evidence" value="ECO:0007669"/>
    <property type="project" value="InterPro"/>
</dbReference>
<dbReference type="PROSITE" id="PS51829">
    <property type="entry name" value="P_HOMO_B"/>
    <property type="match status" value="1"/>
</dbReference>
<dbReference type="InterPro" id="IPR008757">
    <property type="entry name" value="Peptidase_M6-like_domain"/>
</dbReference>
<accession>A0A2N1PN67</accession>
<dbReference type="InterPro" id="IPR036415">
    <property type="entry name" value="Lamin_tail_dom_sf"/>
</dbReference>
<gene>
    <name evidence="7" type="ORF">CVV64_12700</name>
</gene>
<evidence type="ECO:0000256" key="3">
    <source>
        <dbReference type="ARBA" id="ARBA00022801"/>
    </source>
</evidence>
<evidence type="ECO:0008006" key="9">
    <source>
        <dbReference type="Google" id="ProtNLM"/>
    </source>
</evidence>
<keyword evidence="2" id="KW-0732">Signal</keyword>
<dbReference type="InterPro" id="IPR008979">
    <property type="entry name" value="Galactose-bd-like_sf"/>
</dbReference>
<evidence type="ECO:0000259" key="6">
    <source>
        <dbReference type="PROSITE" id="PS51829"/>
    </source>
</evidence>
<evidence type="ECO:0000256" key="1">
    <source>
        <dbReference type="ARBA" id="ARBA00022670"/>
    </source>
</evidence>
<feature type="region of interest" description="Disordered" evidence="4">
    <location>
        <begin position="396"/>
        <end position="434"/>
    </location>
</feature>
<dbReference type="PANTHER" id="PTHR41775:SF1">
    <property type="entry name" value="PEPTIDASE M6-LIKE DOMAIN-CONTAINING PROTEIN"/>
    <property type="match status" value="1"/>
</dbReference>
<proteinExistence type="predicted"/>
<protein>
    <recommendedName>
        <fullName evidence="9">P/Homo B domain-containing protein</fullName>
    </recommendedName>
</protein>
<organism evidence="7 8">
    <name type="scientific">Candidatus Wallbacteria bacterium HGW-Wallbacteria-1</name>
    <dbReference type="NCBI Taxonomy" id="2013854"/>
    <lineage>
        <taxon>Bacteria</taxon>
        <taxon>Candidatus Walliibacteriota</taxon>
    </lineage>
</organism>
<evidence type="ECO:0000313" key="8">
    <source>
        <dbReference type="Proteomes" id="UP000233256"/>
    </source>
</evidence>
<name>A0A2N1PN67_9BACT</name>
<keyword evidence="3" id="KW-0378">Hydrolase</keyword>
<dbReference type="Pfam" id="PF05547">
    <property type="entry name" value="Peptidase_M6"/>
    <property type="match status" value="1"/>
</dbReference>
<dbReference type="Pfam" id="PF01483">
    <property type="entry name" value="P_proprotein"/>
    <property type="match status" value="1"/>
</dbReference>
<dbReference type="PROSITE" id="PS50853">
    <property type="entry name" value="FN3"/>
    <property type="match status" value="1"/>
</dbReference>
<dbReference type="Gene3D" id="2.60.40.1800">
    <property type="match status" value="1"/>
</dbReference>
<sequence>MKRLPVHCLMLLILPICFICLAVWLLFPLSPVHGCAPSPGNTSPGPPSEPGTGRGIYPVAGLPADTAATEGMVSASSTISVGTTRVLCIPVDFPGYPMTNNIETLDNNLSQVTSYFNAASGGRVTVLFSIAQASGGGPFRMSFSMDHYGANTAETYDALKADLMREAILAADAVTDFSNFDSVMIFHAGPGEELSGVPASFLWSAHVPLSPAVEADGIRVVSAMCMPETYQPYGAQSIVGVTAHEFGHELGLPDLYDTTPASGSDSQGIGIWGLMGSGNWLGDGATPSLPCAWSRAHLGWDDPVDVTSSVTGRALTHPQAGGESLRVWIDRSTDEYFLLENRFATGWDASLPGQGLLVWHINGSRATVATWHDTNQVNGDEAAKLVDLEEADGASDLDQMVNPGDSTDPFAGPSRPAFGLSTNPSSRRDDGSASGVEITSISAAAASMSIDISLPFEVSACVPVTTTSLGLTFTAPVDAVTAGAATSYSLQQENQPSVQPVTATVTGPSAVRLDFAASLTREKPLNLVVTGVKTATAAALQRDPQTLHNVMGTNLGGYIFSARTLTNAGSPYLVTRDVVVAAGSILTLGPGCTVLFDKITEVENFPTVKADMVVFGRLLIQGTTQEPVNVASASMTPAAGDWGTIYIASSADPATLIENLVSRHSVRGVTASGIFRMAGCTVENFDEMGVALLGVSAAASVVTCNITGEKNGSRVGVYFDNDSLALLHGCLASADTAVMINSPTTGPVIRGCSLHDSTWGMAKFNEAFNQDAGLNHWSGNSNDFSGLVSRNPPASVAADMGNSPDIHFIPLVSGAIAFLDQTWTNPVPFVDPVATVRVQFSGTPSASATVRSMAMKARSSVTDTSGIYFSLTETGPGSGVYRGTFTLAAASSQTAFTLGVAGGEDVTVTWPGSFNAHIGRATATVGVGSLPSAPTLQDPGSIDYDGIYQVSWTVSQGATSYELQEDDEDTFTDPVQYMPGNVTSRDFTGKLAGTWFYRVRGINANGPGPWSNVQDLTVTPIGVSVLSGPSGVDNDGQYNLSWTLVAGVASYELQEDDNTEFTSPDSVYTGSSLSTTLSGRADGRRHYRVRAQVGSSYGAWSNVIEVVVNRVLSISGRVRYEDRLFTGSGFTGTTEMKPARYVQVEIARFATPSTPIASTMTDATGLFSMDLGGVTASDLVLLVQARGGMGGAPFSVRNTTSADAIYTAMDDNGGGNYNNTSGDDLVVDVQITLAGGFASAFNILDTMVQCQITLEQTLSAPPCGQLYAYWANNSNTGTYYTSAVSPRLLINGSATDPDDFDDVVIAHEFAHFVMDTYSRDDSPGGNHSSLEHTDIRLAWSEGWATWFACFVRSDPYYVDTNSGGVFSYEIETPTPHRNRDQIDNEASVSSILWDITDTVNESFDGVINVSNGSFDTAPEALFDVVANSMPSQGALSLEDFWFCWFNGNFNYGNLNVLTTIFKARNVSLVTDIAEDDDDRYHAPILPPGSPVSRTFYAREDQDWITFQGFAGVPVAVESLRLLNRCDTNIAVYNADGQTLIGSNDNHMSGEYCSRYSFTPPTSGFYMAKVTTLPQTFMAEYGSYSLLVQSDLLYRDLGSWEVPDNGDPLERIITATGDDLVVKGVWVRLMMDHPAPQELTATLVSPAGTSRILRRNLGASMAGDNIIDVWYPWEASTIDDLTILAGEAVTGQWKLQVQDSGVGNIGQLMGWVLRIAVDRRLDAALLSDPGDIDADGTYNLLWDPLTGAETYQLQESALQDFAAFTQIYAGTSTSFQVGNKSTGTWYYRVRGVKQGVPGPWSNVVDIQVVMGAVEITSPNFGQNFTTRTINQTIAGICSPTSARIEVNSSVNGVSHVAGQANWSYAAVLVEGANTFVARAFDQQGISGPSDSMTITLDTLPPPAPVITTNGGAALDTTATTVTIMGTCSSETVTLKAMGSTSGVIFSAGSTSWSYTGSISPGTSTLYFEAIDQVGNVSTRASIDVRCDPFPPANPVISTNNGQNYETSSQSLALTGWCSADTAVLLVNGSTTGLVFTPGQTSWIYSTTLAYGGNTFTLMARDAVGNQSGTVSITVTFTPEAVETAILSGPSGPINYRDVRFSFGATVSGATLANATFSWKLTPLESSFTAYSVTNYVEYKGLSPGVYTFQVVCRAPDGRVDATPALRQFTLGSEMATGLCISEVYTDAGAWIEIFNPSSDVVSLTSWKLDAGGLVHTFGTVGVQGCSYLTVRENSWQNDQDNVFIGKDIPFVPGGQGYVSLTDPMGGCVDFLRWGGSVQAAPAGASFDGNCPSPASGQTLARDEYCKDTDAATDFTVASPTPSGPNIGVAGSSGTGTAAVTLLIPQASTSTPRAFSGFGADRLTDGVIAFNDGFAADNGGLPVEIIMDFGKAVEVFGVTIYNDGQYGAGSVTVKSVGRPGTPEPITLPAMITSRSSLKWTQGVPVANTIRFGPIVCTSLVFQFSDFVSYRWFQLNEIEVLGRAPEVVTEQELAIMSAISQPPGLSGYGAGKVIDGSLVFNSEFAARHNGQPLNIILDLGAEQSVAALEHFNDGPYGAESMEILGSSAPSGPWTLLTTKTGMASVTAAAAAAGGIAMDKITVPATLSRYLMLRYTAFRDPAWLQIAEVKVLGTPAQGWKGAALPIVSAVSTPASWPGYGPWRIANGEAGINSDFAVLNSGAPVTITLDMGRDADLTWIDHFNDTTIGASSVDIQTAPAGVGDAPGAYSAAATFSGLAISATGPAMDRFPMAGVKARFIKLVYNTFHHSRWFQVAEIRAFGSMPGMDSASQVKPIRIEVSPTPFTGFGGDRLMDGVVRFNGDMAVRHNGGAVTLIMDLGAEVSLSGMRHINDGPYGGSTLQVALARAATPDTFTSVGSFGPLAWTADGPGHDWVSLGGALARKVRVTYDSCRDASWLQVAEITLYRAAAAKETVPCLISGEIADTGAGIGVGIGPGIGAGIGDYLYATVVQSPASESVLMGFSAHNGKVKAGKRTLEGDAAGNCVAGNCVAGNCESDQHFWRIPGNVEVLTHANTVQISTAQISKVQRSTDQSSSDQPCISQVSFHEIPPLQLQALGIFQSSYQWLTPVKGDLLTAAIMREERVRKERVRNDGLREDGVRDDGCSAPICSAPIILSDGKSLALLPDMIFPVRSGSPGMALGVWSVPVFRVTSPEGVAESALLVGYDFVNDQTVSNGRAVLPAYDSPPSRVSVFDAVQELIWLLDSRLTDCSHERLTLAKSLSSPVDAHELMGCLNRIWIRAHSVSEPETDSALLTRVRDLLRRIALEGLWRPVQR</sequence>
<evidence type="ECO:0000313" key="7">
    <source>
        <dbReference type="EMBL" id="PKK89779.1"/>
    </source>
</evidence>
<evidence type="ECO:0000256" key="2">
    <source>
        <dbReference type="ARBA" id="ARBA00022729"/>
    </source>
</evidence>